<dbReference type="Pfam" id="PF00035">
    <property type="entry name" value="dsrm"/>
    <property type="match status" value="1"/>
</dbReference>
<evidence type="ECO:0000256" key="3">
    <source>
        <dbReference type="SAM" id="MobiDB-lite"/>
    </source>
</evidence>
<name>A0A085M7D4_9BILA</name>
<dbReference type="AlphaFoldDB" id="A0A085M7D4"/>
<dbReference type="GO" id="GO:0003723">
    <property type="term" value="F:RNA binding"/>
    <property type="evidence" value="ECO:0007669"/>
    <property type="project" value="UniProtKB-UniRule"/>
</dbReference>
<dbReference type="EMBL" id="KL363220">
    <property type="protein sequence ID" value="KFD53130.1"/>
    <property type="molecule type" value="Genomic_DNA"/>
</dbReference>
<dbReference type="PROSITE" id="PS50137">
    <property type="entry name" value="DS_RBD"/>
    <property type="match status" value="1"/>
</dbReference>
<dbReference type="PANTHER" id="PTHR46205">
    <property type="entry name" value="LOQUACIOUS, ISOFORM B"/>
    <property type="match status" value="1"/>
</dbReference>
<protein>
    <recommendedName>
        <fullName evidence="4">DRBM domain-containing protein</fullName>
    </recommendedName>
</protein>
<sequence length="464" mass="51486">MENSSNAPYFSDQQLVDFPVCYDWYPDQLQPPYVNPLDYDAYVDTYPLGKRQMEGESIPVEGLEIKRKRENLAKKTPFMYFSEVFPKSAKQLTIQPICDEGNLAYVSSVMVMGEVFQGKGRSKQTSKHSMAENVLARFLPEDFKCLSRLCDEAGSNVTTTSVNEESSEQPPSEAEQETLTSKGRDLLPSNGLGNKPPCQLVLELCQRNGSGTLPIFELTKLDDGKVSCKLTIGEDSVEAVSDGRKRAKNLAAEKVHHLQSLLHCALGALFKQALLELLKVEPLWLEKCEGERNKAAIVGLTAPNALLKLCGQKRIPVKFTVEKSSDHPGQMKVVCQVGDDTFEAVGTKRKVRTLASMKALKEVFHIDYDVSDNSSPLVMPKDLQTKTPCQLLNEVLVSQGLTPVEYTGFEVDPSGQGFRAYAKFDDEDYVGCGPSKKRAKQEAAHSILLNVFNIFCPVEKKEVI</sequence>
<reference evidence="5 6" key="1">
    <citation type="journal article" date="2014" name="Nat. Genet.">
        <title>Genome and transcriptome of the porcine whipworm Trichuris suis.</title>
        <authorList>
            <person name="Jex A.R."/>
            <person name="Nejsum P."/>
            <person name="Schwarz E.M."/>
            <person name="Hu L."/>
            <person name="Young N.D."/>
            <person name="Hall R.S."/>
            <person name="Korhonen P.K."/>
            <person name="Liao S."/>
            <person name="Thamsborg S."/>
            <person name="Xia J."/>
            <person name="Xu P."/>
            <person name="Wang S."/>
            <person name="Scheerlinck J.P."/>
            <person name="Hofmann A."/>
            <person name="Sternberg P.W."/>
            <person name="Wang J."/>
            <person name="Gasser R.B."/>
        </authorList>
    </citation>
    <scope>NUCLEOTIDE SEQUENCE [LARGE SCALE GENOMIC DNA]</scope>
    <source>
        <strain evidence="5">DCEP-RM93M</strain>
    </source>
</reference>
<proteinExistence type="predicted"/>
<dbReference type="SUPFAM" id="SSF54768">
    <property type="entry name" value="dsRNA-binding domain-like"/>
    <property type="match status" value="2"/>
</dbReference>
<keyword evidence="1 2" id="KW-0694">RNA-binding</keyword>
<evidence type="ECO:0000256" key="1">
    <source>
        <dbReference type="ARBA" id="ARBA00022884"/>
    </source>
</evidence>
<dbReference type="InterPro" id="IPR051247">
    <property type="entry name" value="RLC_Component"/>
</dbReference>
<evidence type="ECO:0000256" key="2">
    <source>
        <dbReference type="PROSITE-ProRule" id="PRU00266"/>
    </source>
</evidence>
<accession>A0A085M7D4</accession>
<dbReference type="PANTHER" id="PTHR46205:SF3">
    <property type="entry name" value="LOQUACIOUS, ISOFORM B"/>
    <property type="match status" value="1"/>
</dbReference>
<dbReference type="Gene3D" id="3.30.160.20">
    <property type="match status" value="3"/>
</dbReference>
<dbReference type="Proteomes" id="UP000030764">
    <property type="component" value="Unassembled WGS sequence"/>
</dbReference>
<keyword evidence="6" id="KW-1185">Reference proteome</keyword>
<feature type="domain" description="DRBM" evidence="4">
    <location>
        <begin position="387"/>
        <end position="453"/>
    </location>
</feature>
<dbReference type="CDD" id="cd00048">
    <property type="entry name" value="DSRM_SF"/>
    <property type="match status" value="2"/>
</dbReference>
<evidence type="ECO:0000259" key="4">
    <source>
        <dbReference type="PROSITE" id="PS50137"/>
    </source>
</evidence>
<evidence type="ECO:0000313" key="5">
    <source>
        <dbReference type="EMBL" id="KFD53130.1"/>
    </source>
</evidence>
<organism evidence="5 6">
    <name type="scientific">Trichuris suis</name>
    <name type="common">pig whipworm</name>
    <dbReference type="NCBI Taxonomy" id="68888"/>
    <lineage>
        <taxon>Eukaryota</taxon>
        <taxon>Metazoa</taxon>
        <taxon>Ecdysozoa</taxon>
        <taxon>Nematoda</taxon>
        <taxon>Enoplea</taxon>
        <taxon>Dorylaimia</taxon>
        <taxon>Trichinellida</taxon>
        <taxon>Trichuridae</taxon>
        <taxon>Trichuris</taxon>
    </lineage>
</organism>
<dbReference type="SMART" id="SM00358">
    <property type="entry name" value="DSRM"/>
    <property type="match status" value="3"/>
</dbReference>
<evidence type="ECO:0000313" key="6">
    <source>
        <dbReference type="Proteomes" id="UP000030764"/>
    </source>
</evidence>
<feature type="region of interest" description="Disordered" evidence="3">
    <location>
        <begin position="156"/>
        <end position="192"/>
    </location>
</feature>
<gene>
    <name evidence="5" type="ORF">M513_06044</name>
</gene>
<dbReference type="InterPro" id="IPR014720">
    <property type="entry name" value="dsRBD_dom"/>
</dbReference>